<organism evidence="3 4">
    <name type="scientific">Hydnum rufescens UP504</name>
    <dbReference type="NCBI Taxonomy" id="1448309"/>
    <lineage>
        <taxon>Eukaryota</taxon>
        <taxon>Fungi</taxon>
        <taxon>Dikarya</taxon>
        <taxon>Basidiomycota</taxon>
        <taxon>Agaricomycotina</taxon>
        <taxon>Agaricomycetes</taxon>
        <taxon>Cantharellales</taxon>
        <taxon>Hydnaceae</taxon>
        <taxon>Hydnum</taxon>
    </lineage>
</organism>
<keyword evidence="2" id="KW-0472">Membrane</keyword>
<evidence type="ECO:0000313" key="4">
    <source>
        <dbReference type="Proteomes" id="UP000886523"/>
    </source>
</evidence>
<reference evidence="3" key="1">
    <citation type="journal article" date="2020" name="Nat. Commun.">
        <title>Large-scale genome sequencing of mycorrhizal fungi provides insights into the early evolution of symbiotic traits.</title>
        <authorList>
            <person name="Miyauchi S."/>
            <person name="Kiss E."/>
            <person name="Kuo A."/>
            <person name="Drula E."/>
            <person name="Kohler A."/>
            <person name="Sanchez-Garcia M."/>
            <person name="Morin E."/>
            <person name="Andreopoulos B."/>
            <person name="Barry K.W."/>
            <person name="Bonito G."/>
            <person name="Buee M."/>
            <person name="Carver A."/>
            <person name="Chen C."/>
            <person name="Cichocki N."/>
            <person name="Clum A."/>
            <person name="Culley D."/>
            <person name="Crous P.W."/>
            <person name="Fauchery L."/>
            <person name="Girlanda M."/>
            <person name="Hayes R.D."/>
            <person name="Keri Z."/>
            <person name="LaButti K."/>
            <person name="Lipzen A."/>
            <person name="Lombard V."/>
            <person name="Magnuson J."/>
            <person name="Maillard F."/>
            <person name="Murat C."/>
            <person name="Nolan M."/>
            <person name="Ohm R.A."/>
            <person name="Pangilinan J."/>
            <person name="Pereira M.F."/>
            <person name="Perotto S."/>
            <person name="Peter M."/>
            <person name="Pfister S."/>
            <person name="Riley R."/>
            <person name="Sitrit Y."/>
            <person name="Stielow J.B."/>
            <person name="Szollosi G."/>
            <person name="Zifcakova L."/>
            <person name="Stursova M."/>
            <person name="Spatafora J.W."/>
            <person name="Tedersoo L."/>
            <person name="Vaario L.M."/>
            <person name="Yamada A."/>
            <person name="Yan M."/>
            <person name="Wang P."/>
            <person name="Xu J."/>
            <person name="Bruns T."/>
            <person name="Baldrian P."/>
            <person name="Vilgalys R."/>
            <person name="Dunand C."/>
            <person name="Henrissat B."/>
            <person name="Grigoriev I.V."/>
            <person name="Hibbett D."/>
            <person name="Nagy L.G."/>
            <person name="Martin F.M."/>
        </authorList>
    </citation>
    <scope>NUCLEOTIDE SEQUENCE</scope>
    <source>
        <strain evidence="3">UP504</strain>
    </source>
</reference>
<keyword evidence="4" id="KW-1185">Reference proteome</keyword>
<dbReference type="OrthoDB" id="3198959at2759"/>
<name>A0A9P6DUC8_9AGAM</name>
<comment type="caution">
    <text evidence="3">The sequence shown here is derived from an EMBL/GenBank/DDBJ whole genome shotgun (WGS) entry which is preliminary data.</text>
</comment>
<proteinExistence type="predicted"/>
<protein>
    <submittedName>
        <fullName evidence="3">Uncharacterized protein</fullName>
    </submittedName>
</protein>
<dbReference type="Proteomes" id="UP000886523">
    <property type="component" value="Unassembled WGS sequence"/>
</dbReference>
<gene>
    <name evidence="3" type="ORF">BS47DRAFT_1164745</name>
</gene>
<dbReference type="AlphaFoldDB" id="A0A9P6DUC8"/>
<feature type="region of interest" description="Disordered" evidence="1">
    <location>
        <begin position="61"/>
        <end position="86"/>
    </location>
</feature>
<keyword evidence="2" id="KW-0812">Transmembrane</keyword>
<feature type="transmembrane region" description="Helical" evidence="2">
    <location>
        <begin position="20"/>
        <end position="40"/>
    </location>
</feature>
<evidence type="ECO:0000256" key="1">
    <source>
        <dbReference type="SAM" id="MobiDB-lite"/>
    </source>
</evidence>
<sequence>MTLNVSYPSHPAPRIGTPSILPFILVPITLSCLGLIFILFRHANGIKRVVQHRLNSLTGRGGAIRLEDDDDDISPIAVPNRDVTTP</sequence>
<keyword evidence="2" id="KW-1133">Transmembrane helix</keyword>
<dbReference type="EMBL" id="MU128999">
    <property type="protein sequence ID" value="KAF9511494.1"/>
    <property type="molecule type" value="Genomic_DNA"/>
</dbReference>
<accession>A0A9P6DUC8</accession>
<evidence type="ECO:0000313" key="3">
    <source>
        <dbReference type="EMBL" id="KAF9511494.1"/>
    </source>
</evidence>
<evidence type="ECO:0000256" key="2">
    <source>
        <dbReference type="SAM" id="Phobius"/>
    </source>
</evidence>